<reference evidence="1 2" key="1">
    <citation type="journal article" date="2023" name="Mol. Phylogenet. Evol.">
        <title>Genome-scale phylogeny and comparative genomics of the fungal order Sordariales.</title>
        <authorList>
            <person name="Hensen N."/>
            <person name="Bonometti L."/>
            <person name="Westerberg I."/>
            <person name="Brannstrom I.O."/>
            <person name="Guillou S."/>
            <person name="Cros-Aarteil S."/>
            <person name="Calhoun S."/>
            <person name="Haridas S."/>
            <person name="Kuo A."/>
            <person name="Mondo S."/>
            <person name="Pangilinan J."/>
            <person name="Riley R."/>
            <person name="LaButti K."/>
            <person name="Andreopoulos B."/>
            <person name="Lipzen A."/>
            <person name="Chen C."/>
            <person name="Yan M."/>
            <person name="Daum C."/>
            <person name="Ng V."/>
            <person name="Clum A."/>
            <person name="Steindorff A."/>
            <person name="Ohm R.A."/>
            <person name="Martin F."/>
            <person name="Silar P."/>
            <person name="Natvig D.O."/>
            <person name="Lalanne C."/>
            <person name="Gautier V."/>
            <person name="Ament-Velasquez S.L."/>
            <person name="Kruys A."/>
            <person name="Hutchinson M.I."/>
            <person name="Powell A.J."/>
            <person name="Barry K."/>
            <person name="Miller A.N."/>
            <person name="Grigoriev I.V."/>
            <person name="Debuchy R."/>
            <person name="Gladieux P."/>
            <person name="Hiltunen Thoren M."/>
            <person name="Johannesson H."/>
        </authorList>
    </citation>
    <scope>NUCLEOTIDE SEQUENCE [LARGE SCALE GENOMIC DNA]</scope>
    <source>
        <strain evidence="1 2">FGSC 10403</strain>
    </source>
</reference>
<name>A0AAJ0I6Y7_9PEZI</name>
<evidence type="ECO:0000313" key="1">
    <source>
        <dbReference type="EMBL" id="KAK3492097.1"/>
    </source>
</evidence>
<dbReference type="SUPFAM" id="SSF56399">
    <property type="entry name" value="ADP-ribosylation"/>
    <property type="match status" value="1"/>
</dbReference>
<gene>
    <name evidence="1" type="ORF">B0T23DRAFT_134157</name>
</gene>
<keyword evidence="2" id="KW-1185">Reference proteome</keyword>
<dbReference type="Proteomes" id="UP001285908">
    <property type="component" value="Unassembled WGS sequence"/>
</dbReference>
<dbReference type="AlphaFoldDB" id="A0AAJ0I6Y7"/>
<comment type="caution">
    <text evidence="1">The sequence shown here is derived from an EMBL/GenBank/DDBJ whole genome shotgun (WGS) entry which is preliminary data.</text>
</comment>
<evidence type="ECO:0000313" key="2">
    <source>
        <dbReference type="Proteomes" id="UP001285908"/>
    </source>
</evidence>
<protein>
    <submittedName>
        <fullName evidence="1">Uncharacterized protein</fullName>
    </submittedName>
</protein>
<dbReference type="GeneID" id="87869861"/>
<sequence>MHNVMRIACTEEGTSSRPSCFVSTFGNFHDAVLWGGQLPGVVRIYSIDTTKLPPIAFVHVFRPSDFNMFWRKDEYLFLHQIPERGIACFVVLRGGPFLCYSSQDPKQAFCAISWSTNERPETMTSFADGYSSPARGIYNNGYSQRPCGYMGVSNSNYTERYPALTQAPYRRQGTNYW</sequence>
<dbReference type="EMBL" id="JAULSX010000004">
    <property type="protein sequence ID" value="KAK3492097.1"/>
    <property type="molecule type" value="Genomic_DNA"/>
</dbReference>
<dbReference type="PANTHER" id="PTHR40781">
    <property type="match status" value="1"/>
</dbReference>
<organism evidence="1 2">
    <name type="scientific">Neurospora hispaniola</name>
    <dbReference type="NCBI Taxonomy" id="588809"/>
    <lineage>
        <taxon>Eukaryota</taxon>
        <taxon>Fungi</taxon>
        <taxon>Dikarya</taxon>
        <taxon>Ascomycota</taxon>
        <taxon>Pezizomycotina</taxon>
        <taxon>Sordariomycetes</taxon>
        <taxon>Sordariomycetidae</taxon>
        <taxon>Sordariales</taxon>
        <taxon>Sordariaceae</taxon>
        <taxon>Neurospora</taxon>
    </lineage>
</organism>
<proteinExistence type="predicted"/>
<dbReference type="PANTHER" id="PTHR40781:SF1">
    <property type="match status" value="1"/>
</dbReference>
<accession>A0AAJ0I6Y7</accession>
<dbReference type="RefSeq" id="XP_062692555.1">
    <property type="nucleotide sequence ID" value="XM_062832239.1"/>
</dbReference>